<dbReference type="Proteomes" id="UP001077662">
    <property type="component" value="Unassembled WGS sequence"/>
</dbReference>
<accession>A0AAP3DGZ9</accession>
<gene>
    <name evidence="3" type="ORF">O0554_13250</name>
</gene>
<keyword evidence="1" id="KW-0812">Transmembrane</keyword>
<dbReference type="AlphaFoldDB" id="A0AAP3DGZ9"/>
<dbReference type="EMBL" id="JAPTNE010000016">
    <property type="protein sequence ID" value="MCZ0807868.1"/>
    <property type="molecule type" value="Genomic_DNA"/>
</dbReference>
<evidence type="ECO:0000313" key="3">
    <source>
        <dbReference type="EMBL" id="MCZ0807868.1"/>
    </source>
</evidence>
<evidence type="ECO:0000259" key="2">
    <source>
        <dbReference type="Pfam" id="PF16244"/>
    </source>
</evidence>
<feature type="domain" description="YcdB/YcdC repeated" evidence="2">
    <location>
        <begin position="353"/>
        <end position="447"/>
    </location>
</feature>
<comment type="caution">
    <text evidence="3">The sequence shown here is derived from an EMBL/GenBank/DDBJ whole genome shotgun (WGS) entry which is preliminary data.</text>
</comment>
<sequence length="550" mass="63387">MGVDSFDKKIVQEFRAANLDMLPFTPQMEAKIWEGIRQKKLKNRRVFTSLSLACGFALVVLGTRSVWIGETSQVTLHPVIIKHETELKGLSPEAKKTVQSLYKFAPYLQNGQVTKLSDNSDRYDIYMKEKKKEKGEGWSAEIRIDRTSGELEKLDVLGEERNRATKSVLIQRGTAILQEMLGEKSNEYKQIGLDSSISFQRFVNKIPVSGDYIGIDINEKGELDGYWRQGSLDYFVDKAAFPLPSKVIPSHELGDYLQKYIKLRYVEHFDPKNDRPILEYTPGILDMYNFDAITGKPIYHTYYDYDPPTLIQMNPPNTPVIARNQQEAELLIKREYEIKEPLKVYSNNWDDHKQRKEENEAVYQFGERGEYTVFTELSSGRVLQITKDTSKAKGKISKENAKEKAIRFLAKYLDPWDKEVQLTYSNEDEYSYKFRFFKSYQGIPVLPTVDSYISYSVKIDSATGEGIFFIKDSIEKPYVPNKQVKLPDRNAIMSTKVGASEWLRHNPVKLVYEFVGGGKDPRLVYQLVEKRVDKNVFIDATTGKAVFVDR</sequence>
<keyword evidence="1" id="KW-0472">Membrane</keyword>
<proteinExistence type="predicted"/>
<organism evidence="3 4">
    <name type="scientific">Brevibacillus laterosporus</name>
    <name type="common">Bacillus laterosporus</name>
    <dbReference type="NCBI Taxonomy" id="1465"/>
    <lineage>
        <taxon>Bacteria</taxon>
        <taxon>Bacillati</taxon>
        <taxon>Bacillota</taxon>
        <taxon>Bacilli</taxon>
        <taxon>Bacillales</taxon>
        <taxon>Paenibacillaceae</taxon>
        <taxon>Brevibacillus</taxon>
    </lineage>
</organism>
<dbReference type="Pfam" id="PF16244">
    <property type="entry name" value="DUF4901"/>
    <property type="match status" value="1"/>
</dbReference>
<evidence type="ECO:0000256" key="1">
    <source>
        <dbReference type="SAM" id="Phobius"/>
    </source>
</evidence>
<dbReference type="InterPro" id="IPR032599">
    <property type="entry name" value="YcdB/YcdC_rep_domain"/>
</dbReference>
<evidence type="ECO:0000313" key="4">
    <source>
        <dbReference type="Proteomes" id="UP001077662"/>
    </source>
</evidence>
<feature type="transmembrane region" description="Helical" evidence="1">
    <location>
        <begin position="46"/>
        <end position="67"/>
    </location>
</feature>
<name>A0AAP3DGZ9_BRELA</name>
<reference evidence="3" key="1">
    <citation type="submission" date="2022-09" db="EMBL/GenBank/DDBJ databases">
        <title>Genome analysis and characterization of larvicidal activity of Brevibacillus strains.</title>
        <authorList>
            <person name="Patrusheva E.V."/>
            <person name="Izotova A.O."/>
            <person name="Toshchakov S.V."/>
            <person name="Sineoky S.P."/>
        </authorList>
    </citation>
    <scope>NUCLEOTIDE SEQUENCE</scope>
    <source>
        <strain evidence="3">VKPM_B-13247</strain>
    </source>
</reference>
<dbReference type="RefSeq" id="WP_258433778.1">
    <property type="nucleotide sequence ID" value="NZ_JANSGW010000016.1"/>
</dbReference>
<keyword evidence="1" id="KW-1133">Transmembrane helix</keyword>
<protein>
    <recommendedName>
        <fullName evidence="2">YcdB/YcdC repeated domain-containing protein</fullName>
    </recommendedName>
</protein>